<dbReference type="GO" id="GO:0016020">
    <property type="term" value="C:membrane"/>
    <property type="evidence" value="ECO:0007669"/>
    <property type="project" value="UniProtKB-SubCell"/>
</dbReference>
<dbReference type="FunFam" id="1.10.287.70:FF:000086">
    <property type="entry name" value="Polycystic kidney disease 2"/>
    <property type="match status" value="1"/>
</dbReference>
<comment type="caution">
    <text evidence="18">The sequence shown here is derived from an EMBL/GenBank/DDBJ whole genome shotgun (WGS) entry which is preliminary data.</text>
</comment>
<feature type="region of interest" description="Disordered" evidence="13">
    <location>
        <begin position="1002"/>
        <end position="1032"/>
    </location>
</feature>
<dbReference type="InterPro" id="IPR016186">
    <property type="entry name" value="C-type_lectin-like/link_sf"/>
</dbReference>
<keyword evidence="8 14" id="KW-1133">Transmembrane helix</keyword>
<keyword evidence="11" id="KW-0325">Glycoprotein</keyword>
<feature type="compositionally biased region" description="Acidic residues" evidence="13">
    <location>
        <begin position="1002"/>
        <end position="1014"/>
    </location>
</feature>
<keyword evidence="10" id="KW-1015">Disulfide bond</keyword>
<dbReference type="SMART" id="SM00308">
    <property type="entry name" value="LH2"/>
    <property type="match status" value="1"/>
</dbReference>
<dbReference type="GO" id="GO:0030246">
    <property type="term" value="F:carbohydrate binding"/>
    <property type="evidence" value="ECO:0007669"/>
    <property type="project" value="UniProtKB-KW"/>
</dbReference>
<dbReference type="SUPFAM" id="SSF49723">
    <property type="entry name" value="Lipase/lipooxygenase domain (PLAT/LH2 domain)"/>
    <property type="match status" value="2"/>
</dbReference>
<feature type="domain" description="PLAT" evidence="16">
    <location>
        <begin position="1795"/>
        <end position="1912"/>
    </location>
</feature>
<evidence type="ECO:0000313" key="18">
    <source>
        <dbReference type="EMBL" id="KAJ7311801.1"/>
    </source>
</evidence>
<evidence type="ECO:0000256" key="14">
    <source>
        <dbReference type="SAM" id="Phobius"/>
    </source>
</evidence>
<feature type="compositionally biased region" description="Polar residues" evidence="13">
    <location>
        <begin position="1337"/>
        <end position="1355"/>
    </location>
</feature>
<dbReference type="InterPro" id="IPR042060">
    <property type="entry name" value="PLAT_polycystin1"/>
</dbReference>
<feature type="region of interest" description="Disordered" evidence="13">
    <location>
        <begin position="2162"/>
        <end position="2183"/>
    </location>
</feature>
<feature type="signal peptide" evidence="15">
    <location>
        <begin position="1"/>
        <end position="24"/>
    </location>
</feature>
<dbReference type="GO" id="GO:0005262">
    <property type="term" value="F:calcium channel activity"/>
    <property type="evidence" value="ECO:0007669"/>
    <property type="project" value="TreeGrafter"/>
</dbReference>
<evidence type="ECO:0000256" key="1">
    <source>
        <dbReference type="ARBA" id="ARBA00004141"/>
    </source>
</evidence>
<reference evidence="18" key="1">
    <citation type="journal article" date="2023" name="DNA Res.">
        <title>Chromosome-level genome assembly of Phrynocephalus forsythii using third-generation DNA sequencing and Hi-C analysis.</title>
        <authorList>
            <person name="Qi Y."/>
            <person name="Zhao W."/>
            <person name="Zhao Y."/>
            <person name="Niu C."/>
            <person name="Cao S."/>
            <person name="Zhang Y."/>
        </authorList>
    </citation>
    <scope>NUCLEOTIDE SEQUENCE</scope>
    <source>
        <tissue evidence="18">Muscle</tissue>
    </source>
</reference>
<feature type="compositionally biased region" description="Polar residues" evidence="13">
    <location>
        <begin position="1220"/>
        <end position="1235"/>
    </location>
</feature>
<dbReference type="Proteomes" id="UP001142489">
    <property type="component" value="Unassembled WGS sequence"/>
</dbReference>
<evidence type="ECO:0000256" key="13">
    <source>
        <dbReference type="SAM" id="MobiDB-lite"/>
    </source>
</evidence>
<accession>A0A9Q1AUQ1</accession>
<dbReference type="InterPro" id="IPR000203">
    <property type="entry name" value="GPS"/>
</dbReference>
<dbReference type="InterPro" id="IPR057244">
    <property type="entry name" value="GAIN_B"/>
</dbReference>
<dbReference type="InterPro" id="IPR036392">
    <property type="entry name" value="PLAT/LH2_dom_sf"/>
</dbReference>
<evidence type="ECO:0000256" key="11">
    <source>
        <dbReference type="ARBA" id="ARBA00023180"/>
    </source>
</evidence>
<dbReference type="PRINTS" id="PR00500">
    <property type="entry name" value="POLYCYSTIN1"/>
</dbReference>
<evidence type="ECO:0000313" key="19">
    <source>
        <dbReference type="Proteomes" id="UP001142489"/>
    </source>
</evidence>
<dbReference type="CDD" id="cd01752">
    <property type="entry name" value="PLAT_polycystin"/>
    <property type="match status" value="1"/>
</dbReference>
<feature type="transmembrane region" description="Helical" evidence="14">
    <location>
        <begin position="750"/>
        <end position="771"/>
    </location>
</feature>
<feature type="transmembrane region" description="Helical" evidence="14">
    <location>
        <begin position="515"/>
        <end position="536"/>
    </location>
</feature>
<feature type="transmembrane region" description="Helical" evidence="14">
    <location>
        <begin position="2500"/>
        <end position="2519"/>
    </location>
</feature>
<evidence type="ECO:0000256" key="15">
    <source>
        <dbReference type="SAM" id="SignalP"/>
    </source>
</evidence>
<dbReference type="InterPro" id="IPR016187">
    <property type="entry name" value="CTDL_fold"/>
</dbReference>
<dbReference type="InterPro" id="IPR051223">
    <property type="entry name" value="Polycystin"/>
</dbReference>
<feature type="transmembrane region" description="Helical" evidence="14">
    <location>
        <begin position="2321"/>
        <end position="2343"/>
    </location>
</feature>
<evidence type="ECO:0000256" key="2">
    <source>
        <dbReference type="ARBA" id="ARBA00004613"/>
    </source>
</evidence>
<dbReference type="GO" id="GO:0050982">
    <property type="term" value="P:detection of mechanical stimulus"/>
    <property type="evidence" value="ECO:0007669"/>
    <property type="project" value="TreeGrafter"/>
</dbReference>
<keyword evidence="6 15" id="KW-0732">Signal</keyword>
<dbReference type="PANTHER" id="PTHR10877:SF136">
    <property type="entry name" value="POLYCYSTIN-1-LIKE PROTEIN 3"/>
    <property type="match status" value="1"/>
</dbReference>
<dbReference type="PROSITE" id="PS50221">
    <property type="entry name" value="GAIN_B"/>
    <property type="match status" value="2"/>
</dbReference>
<keyword evidence="7" id="KW-0430">Lectin</keyword>
<proteinExistence type="inferred from homology"/>
<feature type="compositionally biased region" description="Polar residues" evidence="13">
    <location>
        <begin position="1307"/>
        <end position="1321"/>
    </location>
</feature>
<dbReference type="Gene3D" id="2.60.220.50">
    <property type="match status" value="1"/>
</dbReference>
<evidence type="ECO:0000259" key="17">
    <source>
        <dbReference type="PROSITE" id="PS50221"/>
    </source>
</evidence>
<dbReference type="Pfam" id="PF20519">
    <property type="entry name" value="Polycystin_dom"/>
    <property type="match status" value="1"/>
</dbReference>
<dbReference type="InterPro" id="IPR013122">
    <property type="entry name" value="PKD1_2_channel"/>
</dbReference>
<dbReference type="PANTHER" id="PTHR10877">
    <property type="entry name" value="POLYCYSTIN FAMILY MEMBER"/>
    <property type="match status" value="1"/>
</dbReference>
<keyword evidence="9 14" id="KW-0472">Membrane</keyword>
<evidence type="ECO:0008006" key="20">
    <source>
        <dbReference type="Google" id="ProtNLM"/>
    </source>
</evidence>
<feature type="transmembrane region" description="Helical" evidence="14">
    <location>
        <begin position="2690"/>
        <end position="2716"/>
    </location>
</feature>
<evidence type="ECO:0000256" key="6">
    <source>
        <dbReference type="ARBA" id="ARBA00022729"/>
    </source>
</evidence>
<protein>
    <recommendedName>
        <fullName evidence="20">Polycystic kidney disease protein 1-like 3</fullName>
    </recommendedName>
</protein>
<dbReference type="InterPro" id="IPR000434">
    <property type="entry name" value="PC1"/>
</dbReference>
<feature type="domain" description="GAIN-B" evidence="17">
    <location>
        <begin position="1602"/>
        <end position="1734"/>
    </location>
</feature>
<feature type="compositionally biased region" description="Pro residues" evidence="13">
    <location>
        <begin position="1245"/>
        <end position="1254"/>
    </location>
</feature>
<evidence type="ECO:0000256" key="4">
    <source>
        <dbReference type="ARBA" id="ARBA00022525"/>
    </source>
</evidence>
<feature type="domain" description="GAIN-B" evidence="17">
    <location>
        <begin position="333"/>
        <end position="499"/>
    </location>
</feature>
<keyword evidence="5 14" id="KW-0812">Transmembrane</keyword>
<gene>
    <name evidence="18" type="ORF">JRQ81_006110</name>
</gene>
<feature type="transmembrane region" description="Helical" evidence="14">
    <location>
        <begin position="2195"/>
        <end position="2217"/>
    </location>
</feature>
<feature type="transmembrane region" description="Helical" evidence="14">
    <location>
        <begin position="930"/>
        <end position="956"/>
    </location>
</feature>
<dbReference type="FunFam" id="2.60.60.20:FF:000008">
    <property type="entry name" value="Polycystic kidney disease 1-like 2, isoform CRA_a"/>
    <property type="match status" value="1"/>
</dbReference>
<feature type="transmembrane region" description="Helical" evidence="14">
    <location>
        <begin position="2539"/>
        <end position="2556"/>
    </location>
</feature>
<name>A0A9Q1AUQ1_9SAUR</name>
<dbReference type="Pfam" id="PF08016">
    <property type="entry name" value="PKD_channel"/>
    <property type="match status" value="1"/>
</dbReference>
<feature type="region of interest" description="Disordered" evidence="13">
    <location>
        <begin position="1213"/>
        <end position="1381"/>
    </location>
</feature>
<evidence type="ECO:0000256" key="10">
    <source>
        <dbReference type="ARBA" id="ARBA00023157"/>
    </source>
</evidence>
<dbReference type="InterPro" id="IPR001024">
    <property type="entry name" value="PLAT/LH2_dom"/>
</dbReference>
<feature type="transmembrane region" description="Helical" evidence="14">
    <location>
        <begin position="709"/>
        <end position="727"/>
    </location>
</feature>
<feature type="chain" id="PRO_5040424233" description="Polycystic kidney disease protein 1-like 3" evidence="15">
    <location>
        <begin position="25"/>
        <end position="2765"/>
    </location>
</feature>
<comment type="caution">
    <text evidence="12">Lacks conserved residue(s) required for the propagation of feature annotation.</text>
</comment>
<feature type="transmembrane region" description="Helical" evidence="14">
    <location>
        <begin position="2588"/>
        <end position="2608"/>
    </location>
</feature>
<dbReference type="Gene3D" id="3.10.100.10">
    <property type="entry name" value="Mannose-Binding Protein A, subunit A"/>
    <property type="match status" value="1"/>
</dbReference>
<feature type="transmembrane region" description="Helical" evidence="14">
    <location>
        <begin position="2629"/>
        <end position="2655"/>
    </location>
</feature>
<feature type="transmembrane region" description="Helical" evidence="14">
    <location>
        <begin position="2229"/>
        <end position="2256"/>
    </location>
</feature>
<dbReference type="GO" id="GO:0005576">
    <property type="term" value="C:extracellular region"/>
    <property type="evidence" value="ECO:0007669"/>
    <property type="project" value="UniProtKB-SubCell"/>
</dbReference>
<dbReference type="InterPro" id="IPR046338">
    <property type="entry name" value="GAIN_dom_sf"/>
</dbReference>
<feature type="compositionally biased region" description="Polar residues" evidence="13">
    <location>
        <begin position="1282"/>
        <end position="1300"/>
    </location>
</feature>
<evidence type="ECO:0000256" key="9">
    <source>
        <dbReference type="ARBA" id="ARBA00023136"/>
    </source>
</evidence>
<organism evidence="18 19">
    <name type="scientific">Phrynocephalus forsythii</name>
    <dbReference type="NCBI Taxonomy" id="171643"/>
    <lineage>
        <taxon>Eukaryota</taxon>
        <taxon>Metazoa</taxon>
        <taxon>Chordata</taxon>
        <taxon>Craniata</taxon>
        <taxon>Vertebrata</taxon>
        <taxon>Euteleostomi</taxon>
        <taxon>Lepidosauria</taxon>
        <taxon>Squamata</taxon>
        <taxon>Bifurcata</taxon>
        <taxon>Unidentata</taxon>
        <taxon>Episquamata</taxon>
        <taxon>Toxicofera</taxon>
        <taxon>Iguania</taxon>
        <taxon>Acrodonta</taxon>
        <taxon>Agamidae</taxon>
        <taxon>Agaminae</taxon>
        <taxon>Phrynocephalus</taxon>
    </lineage>
</organism>
<evidence type="ECO:0000259" key="16">
    <source>
        <dbReference type="PROSITE" id="PS50095"/>
    </source>
</evidence>
<evidence type="ECO:0000256" key="3">
    <source>
        <dbReference type="ARBA" id="ARBA00007200"/>
    </source>
</evidence>
<evidence type="ECO:0000256" key="8">
    <source>
        <dbReference type="ARBA" id="ARBA00022989"/>
    </source>
</evidence>
<sequence>MAWKLPIPASLALLLGALSRIAGPVPRPPGGETCYRLIQERMPYEKAWVACHRWGARPAHVHQMAPWESLRRQLGGVRSWWVAPKEPLFPGILPRPRGNHHPGRLPTCTFLSSRGRLQKAVGAVCLERRPLICERGLGGQAKVPQGGGKIDLKACALSWQAEEARLFQAVSEHLSEEGPDSPDGQLLSVLALHGCSRLLQASLGHCSPGLVHDIQEEAALARSMMRTLHLLKKALLSDRESTVEGTLLSISARRFNSSNLGNATLFFPGDPKAARVILPGQSALDPFLPPNALIRVQLASFLGSPFFPSGSGQREVTGAVAELDLLAGETEITVSNLSSPVQTAAAQPAVLVHVSPGEALLLTMNITWTGGSMMLHAQPEPPELWGLFQQNPPHLELLEPSSVDEQGGRTWLVGPAPLLDMEGVSRFLLVPLNLSVRSPLALRLSAYGIQCLSWHPGSGQWNEEGCRVGPQSRLAQGHCLCTHLSFYGSSFWVVPVQVDIVRTAEYFATLNENPVMLILLGVLYALYLAAVAWARWMDLQKLPQIRPTLLDDDPCAQYSYLLRICLPGPPNHDADSCRVCIWLQGSSGISKPRYLLPGASVFLLREPCPLGELQSIWLWQESAVPARYVTEVTVKDLQQGGHFRFPCNAWLATGEDGVSAPQRFQAAPQNPTFWTIFWRRVLSGFRDEHMVLVALRPPARTSFTRVQRISCFWCLLLCSSLISLMFWEAEGESPQLLSVGSYFSLSWKDIVVSVESALIAFPINFLVVFLFQNAKPRGRDGALRVVAEPNAPADPRGLDAAVLEHLHNAVETLSRAQRLPGPLELQDSLRPSIDLEGLLNLLARLIAPGPKGEAESTEPRPDALRESYCKRYALLKLKCVARLLEQHEVGPPLDMRSQALQQVREMAGALAAAPLAVPHSQNKRKWSLPWWSIFVGWALVVSLSGVSTFFVLLYGFHYGKESVERWLVSTAISLGQNLFVLEPVKVVSSAAFFAATLKKPEEEEEEEMSFELQDEGYGQGEKTQEEEGGGRACPLLGNWKTTTSPGTASSPPFLLLLRPEGAMEPPLGMWLALLLGVCVARGVPEPLCPIPGEESCYRVVRRAGSFEEALEGCQRAQAWLLRSWDHHTEALLESHLEPGTRIWIDSGQQAPHARGHGHGRRGRPHGCTALVRNGHQFVTRREDCSREHFFVCESGEGDLPARELLFQAYTHPITTPAPKRSSTCRQQTGCQNRAEATTSLSTTAGPPPTSPPGPGAEMLSSHLPPTRPAVGTPPLVPLTSADLGTTQEGPPGNRQGSSTRGRPDAPRSTTGAPPELGTQTDGKPWSGPATVRVASTPGPSDSPQSLPTDQTTAGITTRGPDQSPRPPSSSFTFRPQEDLPPEANRQILEETLGRFDRMVQSSTGDPQVLEEAAEQLEQLTSTPGLLSSGAQASAAHSLLSLSSRLPMAMPLPVAATDTHRPNSAATATATTTEDVPQALLQSFSNLLQAMDESGQDQLEDLKVTFPSASALSPVLGHHRKVLVQVACFAINPFRHLDQKRVKSVANVALAAPQQESLPVQNLTEEIEIELGDDAMTGEPSTVHLNESAWSLTIGVNVTSLEDALLVSVRPNTPVQIAVHLSAHPDNRSVLLNTTLPRAEWQMDGTYVWVIPPETFRHGLGTYYVSAEASPRPRTPYALSVDVFSTGCYYWARPHQAWRMDGCRVGPQSTLNRTQCLCSHLSFFGRVVILLPHVIQLQHIGQLLSRLDQNPTGLALLGGLFLAYGAALLWVCRKQRADVGKVRVTILAENDPTACHLYLVQVFTGYRRGASTSAQVILTMYGTEGRSRPRRLGHPQAPNFERGGMDAFLLTTRRSLGNLHAIRLWHDNAGTHPSWFVCRVVVRDLHSQKKWYFLCDCWLASDMDDGQVDKVFVAASEKERLSFGRLFWEGVVHKLTQEHLWLSVATCSPWSPFSRTQRLSCCLALLLCSLLVNIMFWKEETQGDQHQPETGSPFMVTWQELVVSVEATLLLFPLQLLIVHLFQMVHSPAPEPSPATARPPQPVVLHKSVTPITHVQQELVETLGFLYKNRLFQHREVDGFPNSGQSVPQLVALLCDLVGSHLQHLEDPEGVPRERACSLHSYLCHVVQDLEAQLRSLDWATLPRPYDHLHAAEQLRKLLQNLEQQPQPQPAPRPSAEDTGKAPPPPLFCRPLPSRFGFLCWMVLATLGLSCAFFTVLYSLRMNRDQAVHWAITIVLSTLYNVLLVQPLKVLALTGFFSRMGKEMWEDKGQEEQLHQVLRLLTEKHLRLQSPGRGSWLGPLHRPPPFKPSGLPKERALKEKKLYLAVREIAVQLAFLAVLMVLSYTERSPSDFYLSDTLQKSFGYGLDSVDQLQGLYRWAADVLLPAVYRDARAHESIWTYQSEATLQEHPIWGRMALYPGSGYVADLGPNVSHATRVLQYLERNQWLDRWTQAIFVEFVVYNVNVNLFCVVTLILESNGLGALLSKVDLQILRLYPNTNTIIQMACAHIAFLLFLLYYLLVLVQRLVQQKLGYFRSKGNLLDASTVLIGVATVGLYVKRTLLAESILQHHRRNRHQFISFYEMAEVDSALTYLIAFLLALTTVKLWNLLRLSPRMYLVTQTLQKAWDEVVGFLLVLLILLGGYSIVCNLLFGWSIYDYKTLFDSSMTILGLLIGIFDYEEVIALDPVLGSILISASIVSMAFVTINLFVSALLAVFGREMKAAKASKEESMMQLIQLKLSLLFGIKQRARLAAAAAATAGPGEGQD</sequence>
<dbReference type="SUPFAM" id="SSF56436">
    <property type="entry name" value="C-type lectin-like"/>
    <property type="match status" value="2"/>
</dbReference>
<keyword evidence="4" id="KW-0964">Secreted</keyword>
<comment type="subcellular location">
    <subcellularLocation>
        <location evidence="1">Membrane</location>
        <topology evidence="1">Multi-pass membrane protein</topology>
    </subcellularLocation>
    <subcellularLocation>
        <location evidence="2">Secreted</location>
    </subcellularLocation>
</comment>
<evidence type="ECO:0000256" key="7">
    <source>
        <dbReference type="ARBA" id="ARBA00022734"/>
    </source>
</evidence>
<dbReference type="Pfam" id="PF01825">
    <property type="entry name" value="GPS"/>
    <property type="match status" value="2"/>
</dbReference>
<evidence type="ECO:0000256" key="5">
    <source>
        <dbReference type="ARBA" id="ARBA00022692"/>
    </source>
</evidence>
<dbReference type="EMBL" id="JAPFRF010000013">
    <property type="protein sequence ID" value="KAJ7311801.1"/>
    <property type="molecule type" value="Genomic_DNA"/>
</dbReference>
<dbReference type="PROSITE" id="PS50095">
    <property type="entry name" value="PLAT"/>
    <property type="match status" value="2"/>
</dbReference>
<comment type="similarity">
    <text evidence="3">Belongs to the polycystin family.</text>
</comment>
<dbReference type="InterPro" id="IPR046791">
    <property type="entry name" value="Polycystin_dom"/>
</dbReference>
<dbReference type="Pfam" id="PF01477">
    <property type="entry name" value="PLAT"/>
    <property type="match status" value="1"/>
</dbReference>
<dbReference type="OrthoDB" id="2121937at2759"/>
<dbReference type="SMART" id="SM00303">
    <property type="entry name" value="GPS"/>
    <property type="match status" value="2"/>
</dbReference>
<feature type="domain" description="PLAT" evidence="16">
    <location>
        <begin position="558"/>
        <end position="665"/>
    </location>
</feature>
<evidence type="ECO:0000256" key="12">
    <source>
        <dbReference type="PROSITE-ProRule" id="PRU00152"/>
    </source>
</evidence>
<dbReference type="Gene3D" id="2.60.60.20">
    <property type="entry name" value="PLAT/LH2 domain"/>
    <property type="match status" value="2"/>
</dbReference>
<keyword evidence="19" id="KW-1185">Reference proteome</keyword>